<feature type="region of interest" description="Disordered" evidence="1">
    <location>
        <begin position="260"/>
        <end position="300"/>
    </location>
</feature>
<evidence type="ECO:0000313" key="2">
    <source>
        <dbReference type="EMBL" id="KAJ8867079.1"/>
    </source>
</evidence>
<feature type="region of interest" description="Disordered" evidence="1">
    <location>
        <begin position="1"/>
        <end position="23"/>
    </location>
</feature>
<feature type="region of interest" description="Disordered" evidence="1">
    <location>
        <begin position="134"/>
        <end position="157"/>
    </location>
</feature>
<proteinExistence type="predicted"/>
<accession>A0ABQ9G3N2</accession>
<evidence type="ECO:0000256" key="1">
    <source>
        <dbReference type="SAM" id="MobiDB-lite"/>
    </source>
</evidence>
<keyword evidence="3" id="KW-1185">Reference proteome</keyword>
<protein>
    <submittedName>
        <fullName evidence="2">Uncharacterized protein</fullName>
    </submittedName>
</protein>
<sequence length="300" mass="33189">MWFCRSGRERERADEGKTQQANQRRATVTRTHSLYCMKIDKDSLEQVVYVDVTWIHAAYTVSKCWHDPHMPGVLKNDMASQRWIIVHAGSAPGLELSSVTCEEGRRAVLENERCLEKQMEKIVIGLGGDYDCESVSSHDTDSSDSDSGVHGNVTDGNQHADEKTTFLIINLDKLPGCWENCETTGHISPPRLSGPHPAATTSPRKYLEGHPPGIPVTSPQELEIRSTTTKTEIMLKRVCHVFPIPGCCYEVNRTCNDGNGGRRPAAARQSNRVATDRLTAAPPEDIGPSDSGKWQRPATL</sequence>
<dbReference type="Proteomes" id="UP001159363">
    <property type="component" value="Chromosome 15"/>
</dbReference>
<evidence type="ECO:0000313" key="3">
    <source>
        <dbReference type="Proteomes" id="UP001159363"/>
    </source>
</evidence>
<organism evidence="2 3">
    <name type="scientific">Dryococelus australis</name>
    <dbReference type="NCBI Taxonomy" id="614101"/>
    <lineage>
        <taxon>Eukaryota</taxon>
        <taxon>Metazoa</taxon>
        <taxon>Ecdysozoa</taxon>
        <taxon>Arthropoda</taxon>
        <taxon>Hexapoda</taxon>
        <taxon>Insecta</taxon>
        <taxon>Pterygota</taxon>
        <taxon>Neoptera</taxon>
        <taxon>Polyneoptera</taxon>
        <taxon>Phasmatodea</taxon>
        <taxon>Verophasmatodea</taxon>
        <taxon>Anareolatae</taxon>
        <taxon>Phasmatidae</taxon>
        <taxon>Eurycanthinae</taxon>
        <taxon>Dryococelus</taxon>
    </lineage>
</organism>
<feature type="compositionally biased region" description="Basic and acidic residues" evidence="1">
    <location>
        <begin position="1"/>
        <end position="17"/>
    </location>
</feature>
<dbReference type="EMBL" id="JARBHB010000016">
    <property type="protein sequence ID" value="KAJ8867079.1"/>
    <property type="molecule type" value="Genomic_DNA"/>
</dbReference>
<reference evidence="2 3" key="1">
    <citation type="submission" date="2023-02" db="EMBL/GenBank/DDBJ databases">
        <title>LHISI_Scaffold_Assembly.</title>
        <authorList>
            <person name="Stuart O.P."/>
            <person name="Cleave R."/>
            <person name="Magrath M.J.L."/>
            <person name="Mikheyev A.S."/>
        </authorList>
    </citation>
    <scope>NUCLEOTIDE SEQUENCE [LARGE SCALE GENOMIC DNA]</scope>
    <source>
        <strain evidence="2">Daus_M_001</strain>
        <tissue evidence="2">Leg muscle</tissue>
    </source>
</reference>
<name>A0ABQ9G3N2_9NEOP</name>
<gene>
    <name evidence="2" type="ORF">PR048_032941</name>
</gene>
<comment type="caution">
    <text evidence="2">The sequence shown here is derived from an EMBL/GenBank/DDBJ whole genome shotgun (WGS) entry which is preliminary data.</text>
</comment>